<proteinExistence type="predicted"/>
<keyword evidence="1" id="KW-1133">Transmembrane helix</keyword>
<keyword evidence="1" id="KW-0472">Membrane</keyword>
<keyword evidence="2" id="KW-0732">Signal</keyword>
<dbReference type="Proteomes" id="UP001208570">
    <property type="component" value="Unassembled WGS sequence"/>
</dbReference>
<feature type="chain" id="PRO_5042083984" evidence="2">
    <location>
        <begin position="21"/>
        <end position="109"/>
    </location>
</feature>
<protein>
    <submittedName>
        <fullName evidence="3">Uncharacterized protein</fullName>
    </submittedName>
</protein>
<dbReference type="AlphaFoldDB" id="A0AAD9MTY8"/>
<keyword evidence="1" id="KW-0812">Transmembrane</keyword>
<evidence type="ECO:0000256" key="1">
    <source>
        <dbReference type="SAM" id="Phobius"/>
    </source>
</evidence>
<organism evidence="3 4">
    <name type="scientific">Paralvinella palmiformis</name>
    <dbReference type="NCBI Taxonomy" id="53620"/>
    <lineage>
        <taxon>Eukaryota</taxon>
        <taxon>Metazoa</taxon>
        <taxon>Spiralia</taxon>
        <taxon>Lophotrochozoa</taxon>
        <taxon>Annelida</taxon>
        <taxon>Polychaeta</taxon>
        <taxon>Sedentaria</taxon>
        <taxon>Canalipalpata</taxon>
        <taxon>Terebellida</taxon>
        <taxon>Terebelliformia</taxon>
        <taxon>Alvinellidae</taxon>
        <taxon>Paralvinella</taxon>
    </lineage>
</organism>
<dbReference type="EMBL" id="JAODUP010000661">
    <property type="protein sequence ID" value="KAK2145717.1"/>
    <property type="molecule type" value="Genomic_DNA"/>
</dbReference>
<name>A0AAD9MTY8_9ANNE</name>
<gene>
    <name evidence="3" type="ORF">LSH36_661g00033</name>
</gene>
<evidence type="ECO:0000313" key="3">
    <source>
        <dbReference type="EMBL" id="KAK2145717.1"/>
    </source>
</evidence>
<comment type="caution">
    <text evidence="3">The sequence shown here is derived from an EMBL/GenBank/DDBJ whole genome shotgun (WGS) entry which is preliminary data.</text>
</comment>
<sequence>MVKSILLFTSLVLILASSYAMKCYDGTNFGCFPKTKIKNGCDSCPSINSGKHTHAYVCSLFNCSLSTKFTTMEFNCCMDKDLCNSAVGLGPWFLIKTMLVLVAYFLSRN</sequence>
<evidence type="ECO:0000256" key="2">
    <source>
        <dbReference type="SAM" id="SignalP"/>
    </source>
</evidence>
<feature type="signal peptide" evidence="2">
    <location>
        <begin position="1"/>
        <end position="20"/>
    </location>
</feature>
<reference evidence="3" key="1">
    <citation type="journal article" date="2023" name="Mol. Biol. Evol.">
        <title>Third-Generation Sequencing Reveals the Adaptive Role of the Epigenome in Three Deep-Sea Polychaetes.</title>
        <authorList>
            <person name="Perez M."/>
            <person name="Aroh O."/>
            <person name="Sun Y."/>
            <person name="Lan Y."/>
            <person name="Juniper S.K."/>
            <person name="Young C.R."/>
            <person name="Angers B."/>
            <person name="Qian P.Y."/>
        </authorList>
    </citation>
    <scope>NUCLEOTIDE SEQUENCE</scope>
    <source>
        <strain evidence="3">P08H-3</strain>
    </source>
</reference>
<feature type="transmembrane region" description="Helical" evidence="1">
    <location>
        <begin position="89"/>
        <end position="106"/>
    </location>
</feature>
<accession>A0AAD9MTY8</accession>
<evidence type="ECO:0000313" key="4">
    <source>
        <dbReference type="Proteomes" id="UP001208570"/>
    </source>
</evidence>
<keyword evidence="4" id="KW-1185">Reference proteome</keyword>